<name>A0A1X7BMS7_9RHOB</name>
<dbReference type="InterPro" id="IPR012674">
    <property type="entry name" value="Calycin"/>
</dbReference>
<evidence type="ECO:0000313" key="2">
    <source>
        <dbReference type="Proteomes" id="UP000193224"/>
    </source>
</evidence>
<gene>
    <name evidence="1" type="ORF">ROA7745_00709</name>
</gene>
<accession>A0A1X7BMS7</accession>
<proteinExistence type="predicted"/>
<dbReference type="Gene3D" id="2.40.128.20">
    <property type="match status" value="1"/>
</dbReference>
<dbReference type="InterPro" id="IPR047975">
    <property type="entry name" value="Heme_bind_FMP"/>
</dbReference>
<sequence length="331" mass="37252">MSDKRKHGGGERQFYSASLEMEQELGPLKNLPGTWRAKGTGWNMIALPFKDAPEGTAPYRILMNQYDETLSFAFVDDNVPNRGVLVDQRVATIDYQQQIAQIAADDFPVSGEAGGPGLPIHHEPGLFIWVKDHRTDGIDIARLASIPHGNSVLALGDARRHRGAPEIPPINALPLGRFEDLTTPGYDVFDDDYLDPYEHYINNPFFGTVPASVAGFPGFNPRDMTEILRFANQGVNIKRTTELVLDTKREGAGVQNMPFTEKEAEPVSMKSTFWIQELNERAHKSKYPKLRLQYAQVVMLNFFRPREDGFPGRAQWPHISIATLEKEDYPE</sequence>
<dbReference type="OrthoDB" id="118689at2"/>
<dbReference type="Proteomes" id="UP000193224">
    <property type="component" value="Unassembled WGS sequence"/>
</dbReference>
<protein>
    <submittedName>
        <fullName evidence="1">Uncharacterized protein</fullName>
    </submittedName>
</protein>
<evidence type="ECO:0000313" key="1">
    <source>
        <dbReference type="EMBL" id="SMC10901.1"/>
    </source>
</evidence>
<dbReference type="NCBIfam" id="NF040572">
    <property type="entry name" value="heme_bind_FMP"/>
    <property type="match status" value="1"/>
</dbReference>
<dbReference type="SUPFAM" id="SSF50814">
    <property type="entry name" value="Lipocalins"/>
    <property type="match status" value="1"/>
</dbReference>
<reference evidence="1 2" key="1">
    <citation type="submission" date="2017-03" db="EMBL/GenBank/DDBJ databases">
        <authorList>
            <person name="Afonso C.L."/>
            <person name="Miller P.J."/>
            <person name="Scott M.A."/>
            <person name="Spackman E."/>
            <person name="Goraichik I."/>
            <person name="Dimitrov K.M."/>
            <person name="Suarez D.L."/>
            <person name="Swayne D.E."/>
        </authorList>
    </citation>
    <scope>NUCLEOTIDE SEQUENCE [LARGE SCALE GENOMIC DNA]</scope>
    <source>
        <strain evidence="1 2">CECT 7745</strain>
    </source>
</reference>
<organism evidence="1 2">
    <name type="scientific">Roseovarius aestuarii</name>
    <dbReference type="NCBI Taxonomy" id="475083"/>
    <lineage>
        <taxon>Bacteria</taxon>
        <taxon>Pseudomonadati</taxon>
        <taxon>Pseudomonadota</taxon>
        <taxon>Alphaproteobacteria</taxon>
        <taxon>Rhodobacterales</taxon>
        <taxon>Roseobacteraceae</taxon>
        <taxon>Roseovarius</taxon>
    </lineage>
</organism>
<keyword evidence="2" id="KW-1185">Reference proteome</keyword>
<dbReference type="RefSeq" id="WP_085798879.1">
    <property type="nucleotide sequence ID" value="NZ_FWXB01000002.1"/>
</dbReference>
<dbReference type="AlphaFoldDB" id="A0A1X7BMS7"/>
<dbReference type="EMBL" id="FWXB01000002">
    <property type="protein sequence ID" value="SMC10901.1"/>
    <property type="molecule type" value="Genomic_DNA"/>
</dbReference>